<feature type="compositionally biased region" description="Basic residues" evidence="4">
    <location>
        <begin position="264"/>
        <end position="274"/>
    </location>
</feature>
<dbReference type="EMBL" id="NWBP01000001">
    <property type="protein sequence ID" value="PCC83916.1"/>
    <property type="molecule type" value="Genomic_DNA"/>
</dbReference>
<dbReference type="AlphaFoldDB" id="A0A2A4ANZ0"/>
<dbReference type="SMART" id="SM00382">
    <property type="entry name" value="AAA"/>
    <property type="match status" value="2"/>
</dbReference>
<evidence type="ECO:0000256" key="3">
    <source>
        <dbReference type="ARBA" id="ARBA00022840"/>
    </source>
</evidence>
<feature type="domain" description="ABC transporter" evidence="5">
    <location>
        <begin position="3"/>
        <end position="233"/>
    </location>
</feature>
<dbReference type="Proteomes" id="UP000218690">
    <property type="component" value="Unassembled WGS sequence"/>
</dbReference>
<feature type="region of interest" description="Disordered" evidence="4">
    <location>
        <begin position="252"/>
        <end position="290"/>
    </location>
</feature>
<dbReference type="InterPro" id="IPR003439">
    <property type="entry name" value="ABC_transporter-like_ATP-bd"/>
</dbReference>
<dbReference type="Gene3D" id="3.40.50.300">
    <property type="entry name" value="P-loop containing nucleotide triphosphate hydrolases"/>
    <property type="match status" value="2"/>
</dbReference>
<dbReference type="GO" id="GO:0005524">
    <property type="term" value="F:ATP binding"/>
    <property type="evidence" value="ECO:0007669"/>
    <property type="project" value="UniProtKB-KW"/>
</dbReference>
<organism evidence="6 7">
    <name type="scientific">Corynebacterium accolens</name>
    <dbReference type="NCBI Taxonomy" id="38284"/>
    <lineage>
        <taxon>Bacteria</taxon>
        <taxon>Bacillati</taxon>
        <taxon>Actinomycetota</taxon>
        <taxon>Actinomycetes</taxon>
        <taxon>Mycobacteriales</taxon>
        <taxon>Corynebacteriaceae</taxon>
        <taxon>Corynebacterium</taxon>
    </lineage>
</organism>
<protein>
    <submittedName>
        <fullName evidence="6">ABC transporter ATP-binding protein</fullName>
    </submittedName>
</protein>
<comment type="caution">
    <text evidence="6">The sequence shown here is derived from an EMBL/GenBank/DDBJ whole genome shotgun (WGS) entry which is preliminary data.</text>
</comment>
<evidence type="ECO:0000256" key="4">
    <source>
        <dbReference type="SAM" id="MobiDB-lite"/>
    </source>
</evidence>
<evidence type="ECO:0000259" key="5">
    <source>
        <dbReference type="PROSITE" id="PS50893"/>
    </source>
</evidence>
<keyword evidence="3 6" id="KW-0067">ATP-binding</keyword>
<dbReference type="PANTHER" id="PTHR19211">
    <property type="entry name" value="ATP-BINDING TRANSPORT PROTEIN-RELATED"/>
    <property type="match status" value="1"/>
</dbReference>
<dbReference type="InterPro" id="IPR003593">
    <property type="entry name" value="AAA+_ATPase"/>
</dbReference>
<reference evidence="6 7" key="1">
    <citation type="submission" date="2017-09" db="EMBL/GenBank/DDBJ databases">
        <title>Draft Genome Sequence of Corynebacterium accolens AH4003.</title>
        <authorList>
            <person name="Chen Y."/>
            <person name="Oosthuysen W.F."/>
            <person name="Kelley S."/>
            <person name="Horswill A."/>
        </authorList>
    </citation>
    <scope>NUCLEOTIDE SEQUENCE [LARGE SCALE GENOMIC DNA]</scope>
    <source>
        <strain evidence="6 7">AH4003</strain>
    </source>
</reference>
<sequence length="501" mass="54624">MPISFAGLTMVWPDGKPCFANLNGTFSAQFTGLVGTNGSGKSTLAKVLAGILEPTSGTVSAPSVGYLDQDLGLKVSDTVADVFHAREVLEAIEQIEAGHYTDELVEVVGERWDLKEKISAALAASELPISLDRTIGSLSGGEAVTVALTALFFSEPDVIILDEPTNNLDAQSKELLLSLIADSPAQVLVISHDRDLLNHADCIAELYHGSLRMFTGNYASYEEAIDHEQDTALADVHQAKAALRKEVRQRSAMQTRLARDERRGKKYAASKRKPPIALGLDKNRSQNTAAKRSHEAAQSVASAQQEYNKAQLRLRDDSAVHIELPNTQLPNATQVLRSELLSIVGPERVRLAGPNGSGKTTFLNRVANGDVDYALACGYLRQRITLPEHLSMWELVTAANPNKDPQFLRNQLAKLLFQNDSVHAPLGQLSGGERFRAECARVLLSSPAPKFLLLDEPTNNLDIPTVDWLVDVLSAYRGAFILVSHDEDFCSRLSINRTVEL</sequence>
<dbReference type="SUPFAM" id="SSF52540">
    <property type="entry name" value="P-loop containing nucleoside triphosphate hydrolases"/>
    <property type="match status" value="2"/>
</dbReference>
<dbReference type="Pfam" id="PF00005">
    <property type="entry name" value="ABC_tran"/>
    <property type="match status" value="2"/>
</dbReference>
<evidence type="ECO:0000313" key="7">
    <source>
        <dbReference type="Proteomes" id="UP000218690"/>
    </source>
</evidence>
<keyword evidence="1" id="KW-0677">Repeat</keyword>
<dbReference type="InterPro" id="IPR050611">
    <property type="entry name" value="ABCF"/>
</dbReference>
<dbReference type="GO" id="GO:0016887">
    <property type="term" value="F:ATP hydrolysis activity"/>
    <property type="evidence" value="ECO:0007669"/>
    <property type="project" value="InterPro"/>
</dbReference>
<name>A0A2A4ANZ0_9CORY</name>
<accession>A0A2A4ANZ0</accession>
<evidence type="ECO:0000256" key="2">
    <source>
        <dbReference type="ARBA" id="ARBA00022741"/>
    </source>
</evidence>
<evidence type="ECO:0000256" key="1">
    <source>
        <dbReference type="ARBA" id="ARBA00022737"/>
    </source>
</evidence>
<dbReference type="PANTHER" id="PTHR19211:SF6">
    <property type="entry name" value="BLL7188 PROTEIN"/>
    <property type="match status" value="1"/>
</dbReference>
<evidence type="ECO:0000313" key="6">
    <source>
        <dbReference type="EMBL" id="PCC83916.1"/>
    </source>
</evidence>
<dbReference type="PROSITE" id="PS50893">
    <property type="entry name" value="ABC_TRANSPORTER_2"/>
    <property type="match status" value="1"/>
</dbReference>
<gene>
    <name evidence="6" type="ORF">COM45_00370</name>
</gene>
<dbReference type="InterPro" id="IPR027417">
    <property type="entry name" value="P-loop_NTPase"/>
</dbReference>
<proteinExistence type="predicted"/>
<keyword evidence="2" id="KW-0547">Nucleotide-binding</keyword>